<dbReference type="HAMAP" id="MF_01334">
    <property type="entry name" value="Ribosomal_bL25_CTC"/>
    <property type="match status" value="1"/>
</dbReference>
<evidence type="ECO:0000256" key="4">
    <source>
        <dbReference type="ARBA" id="ARBA00023274"/>
    </source>
</evidence>
<dbReference type="CDD" id="cd00495">
    <property type="entry name" value="Ribosomal_L25_TL5_CTC"/>
    <property type="match status" value="1"/>
</dbReference>
<keyword evidence="1 5" id="KW-0699">rRNA-binding</keyword>
<dbReference type="Gene3D" id="2.40.240.10">
    <property type="entry name" value="Ribosomal Protein L25, Chain P"/>
    <property type="match status" value="1"/>
</dbReference>
<dbReference type="Proteomes" id="UP001500840">
    <property type="component" value="Unassembled WGS sequence"/>
</dbReference>
<evidence type="ECO:0000256" key="3">
    <source>
        <dbReference type="ARBA" id="ARBA00022980"/>
    </source>
</evidence>
<proteinExistence type="inferred from homology"/>
<evidence type="ECO:0000259" key="8">
    <source>
        <dbReference type="Pfam" id="PF14693"/>
    </source>
</evidence>
<dbReference type="InterPro" id="IPR020056">
    <property type="entry name" value="Rbsml_bL25/Gln-tRNA_synth_N"/>
</dbReference>
<dbReference type="RefSeq" id="WP_339945387.1">
    <property type="nucleotide sequence ID" value="NZ_BAABGA010000120.1"/>
</dbReference>
<keyword evidence="3 5" id="KW-0689">Ribosomal protein</keyword>
<dbReference type="InterPro" id="IPR001021">
    <property type="entry name" value="Ribosomal_bL25_long"/>
</dbReference>
<dbReference type="InterPro" id="IPR029751">
    <property type="entry name" value="Ribosomal_L25_dom"/>
</dbReference>
<comment type="function">
    <text evidence="5">This is one of the proteins that binds to the 5S RNA in the ribosome where it forms part of the central protuberance.</text>
</comment>
<dbReference type="NCBIfam" id="TIGR00731">
    <property type="entry name" value="bL25_bact_ctc"/>
    <property type="match status" value="1"/>
</dbReference>
<keyword evidence="4 5" id="KW-0687">Ribonucleoprotein</keyword>
<evidence type="ECO:0000256" key="2">
    <source>
        <dbReference type="ARBA" id="ARBA00022884"/>
    </source>
</evidence>
<comment type="subunit">
    <text evidence="5">Part of the 50S ribosomal subunit; part of the 5S rRNA/L5/L18/L25 subcomplex. Contacts the 5S rRNA. Binds to the 5S rRNA independently of L5 and L18.</text>
</comment>
<comment type="similarity">
    <text evidence="5">Belongs to the bacterial ribosomal protein bL25 family. CTC subfamily.</text>
</comment>
<dbReference type="Pfam" id="PF14693">
    <property type="entry name" value="Ribosomal_TL5_C"/>
    <property type="match status" value="1"/>
</dbReference>
<feature type="domain" description="Large ribosomal subunit protein bL25 beta" evidence="8">
    <location>
        <begin position="96"/>
        <end position="179"/>
    </location>
</feature>
<dbReference type="PANTHER" id="PTHR33284">
    <property type="entry name" value="RIBOSOMAL PROTEIN L25/GLN-TRNA SYNTHETASE, ANTI-CODON-BINDING DOMAIN-CONTAINING PROTEIN"/>
    <property type="match status" value="1"/>
</dbReference>
<sequence length="207" mass="22146">MTDVLQVEKRERTGSAATRRLRQSGRIPAVLYGHGEATESLSVPSDEVKALLRHHGKTVELAGAIKETAMVCAMQWDPLGIEVLHIDLMRVNLSEKVDVTVSIHVHGDPVGVREGGILLENHHEVEIRCSAGDIPENVGLNVSDLHLGQSLTAGDLELPAGVELVTPADTVVAHVEEPRAMKAEDDSAEAASEPDVIAKGGPKDEED</sequence>
<dbReference type="PANTHER" id="PTHR33284:SF1">
    <property type="entry name" value="RIBOSOMAL PROTEIN L25_GLN-TRNA SYNTHETASE, ANTI-CODON-BINDING DOMAIN-CONTAINING PROTEIN"/>
    <property type="match status" value="1"/>
</dbReference>
<comment type="caution">
    <text evidence="9">The sequence shown here is derived from an EMBL/GenBank/DDBJ whole genome shotgun (WGS) entry which is preliminary data.</text>
</comment>
<feature type="domain" description="Large ribosomal subunit protein bL25 L25" evidence="7">
    <location>
        <begin position="5"/>
        <end position="88"/>
    </location>
</feature>
<evidence type="ECO:0000313" key="9">
    <source>
        <dbReference type="EMBL" id="GAA4473524.1"/>
    </source>
</evidence>
<dbReference type="InterPro" id="IPR011035">
    <property type="entry name" value="Ribosomal_bL25/Gln-tRNA_synth"/>
</dbReference>
<reference evidence="10" key="1">
    <citation type="journal article" date="2019" name="Int. J. Syst. Evol. Microbiol.">
        <title>The Global Catalogue of Microorganisms (GCM) 10K type strain sequencing project: providing services to taxonomists for standard genome sequencing and annotation.</title>
        <authorList>
            <consortium name="The Broad Institute Genomics Platform"/>
            <consortium name="The Broad Institute Genome Sequencing Center for Infectious Disease"/>
            <person name="Wu L."/>
            <person name="Ma J."/>
        </authorList>
    </citation>
    <scope>NUCLEOTIDE SEQUENCE [LARGE SCALE GENOMIC DNA]</scope>
    <source>
        <strain evidence="10">JCM 17759</strain>
    </source>
</reference>
<evidence type="ECO:0000256" key="5">
    <source>
        <dbReference type="HAMAP-Rule" id="MF_01334"/>
    </source>
</evidence>
<gene>
    <name evidence="5" type="primary">rplY</name>
    <name evidence="5" type="synonym">ctc</name>
    <name evidence="9" type="ORF">GCM10023156_71650</name>
</gene>
<keyword evidence="10" id="KW-1185">Reference proteome</keyword>
<dbReference type="EMBL" id="BAABGA010000120">
    <property type="protein sequence ID" value="GAA4473524.1"/>
    <property type="molecule type" value="Genomic_DNA"/>
</dbReference>
<dbReference type="InterPro" id="IPR020057">
    <property type="entry name" value="Ribosomal_bL25_b-dom"/>
</dbReference>
<dbReference type="GO" id="GO:0005840">
    <property type="term" value="C:ribosome"/>
    <property type="evidence" value="ECO:0007669"/>
    <property type="project" value="UniProtKB-KW"/>
</dbReference>
<dbReference type="InterPro" id="IPR037121">
    <property type="entry name" value="Ribosomal_bL25_C"/>
</dbReference>
<protein>
    <recommendedName>
        <fullName evidence="5">Large ribosomal subunit protein bL25</fullName>
    </recommendedName>
    <alternativeName>
        <fullName evidence="5">General stress protein CTC</fullName>
    </alternativeName>
</protein>
<feature type="region of interest" description="Disordered" evidence="6">
    <location>
        <begin position="177"/>
        <end position="207"/>
    </location>
</feature>
<dbReference type="Pfam" id="PF01386">
    <property type="entry name" value="Ribosomal_L25p"/>
    <property type="match status" value="1"/>
</dbReference>
<organism evidence="9 10">
    <name type="scientific">Novipirellula rosea</name>
    <dbReference type="NCBI Taxonomy" id="1031540"/>
    <lineage>
        <taxon>Bacteria</taxon>
        <taxon>Pseudomonadati</taxon>
        <taxon>Planctomycetota</taxon>
        <taxon>Planctomycetia</taxon>
        <taxon>Pirellulales</taxon>
        <taxon>Pirellulaceae</taxon>
        <taxon>Novipirellula</taxon>
    </lineage>
</organism>
<evidence type="ECO:0000313" key="10">
    <source>
        <dbReference type="Proteomes" id="UP001500840"/>
    </source>
</evidence>
<name>A0ABP8NY49_9BACT</name>
<dbReference type="SUPFAM" id="SSF50715">
    <property type="entry name" value="Ribosomal protein L25-like"/>
    <property type="match status" value="1"/>
</dbReference>
<evidence type="ECO:0000256" key="6">
    <source>
        <dbReference type="SAM" id="MobiDB-lite"/>
    </source>
</evidence>
<dbReference type="Gene3D" id="2.170.120.20">
    <property type="entry name" value="Ribosomal protein L25, beta domain"/>
    <property type="match status" value="1"/>
</dbReference>
<keyword evidence="2 5" id="KW-0694">RNA-binding</keyword>
<evidence type="ECO:0000259" key="7">
    <source>
        <dbReference type="Pfam" id="PF01386"/>
    </source>
</evidence>
<evidence type="ECO:0000256" key="1">
    <source>
        <dbReference type="ARBA" id="ARBA00022730"/>
    </source>
</evidence>
<dbReference type="InterPro" id="IPR020930">
    <property type="entry name" value="Ribosomal_uL5_bac-type"/>
</dbReference>
<accession>A0ABP8NY49</accession>